<keyword evidence="3" id="KW-1185">Reference proteome</keyword>
<organism evidence="2 3">
    <name type="scientific">Aureibacter tunicatorum</name>
    <dbReference type="NCBI Taxonomy" id="866807"/>
    <lineage>
        <taxon>Bacteria</taxon>
        <taxon>Pseudomonadati</taxon>
        <taxon>Bacteroidota</taxon>
        <taxon>Cytophagia</taxon>
        <taxon>Cytophagales</taxon>
        <taxon>Persicobacteraceae</taxon>
        <taxon>Aureibacter</taxon>
    </lineage>
</organism>
<gene>
    <name evidence="2" type="ORF">HNQ88_001764</name>
</gene>
<keyword evidence="1" id="KW-0812">Transmembrane</keyword>
<dbReference type="RefSeq" id="WP_309938233.1">
    <property type="nucleotide sequence ID" value="NZ_AP025305.1"/>
</dbReference>
<dbReference type="AlphaFoldDB" id="A0AAE3XKU3"/>
<evidence type="ECO:0000256" key="1">
    <source>
        <dbReference type="SAM" id="Phobius"/>
    </source>
</evidence>
<comment type="caution">
    <text evidence="2">The sequence shown here is derived from an EMBL/GenBank/DDBJ whole genome shotgun (WGS) entry which is preliminary data.</text>
</comment>
<evidence type="ECO:0000313" key="3">
    <source>
        <dbReference type="Proteomes" id="UP001185092"/>
    </source>
</evidence>
<protein>
    <submittedName>
        <fullName evidence="2">Uncharacterized protein</fullName>
    </submittedName>
</protein>
<sequence length="388" mass="44057">MERSLRFRLGKLSFNMAVALAIAFTHFSCSLLKVNLEGNSVPLTKKEQNIRISVREYADVYYQVTETVADSILSWSDEEKIQVNSILWKINANESVERATLMTDPNMSLLQTWLTVELIHDFMDGEVGQEYYGEYQYWTDSATSYLQNRLDSIVLGLYDNMEYEHAKQFIDTQKEDLKLEEFPFAIPSVRLLWLKYNNIPDSLATVAVGNLPEAINDLGDKVTTMSSQAAKRAIWKTELAYRSSGLDSLNINALKDSVTARIDSFIVLAKEAPELIDHVSESFRNDMFMLMDRLDFQMMGAFDRLEAQGKSFEKMISSEREKVMNDLKVISVDVTQTAISELRKTISSILLYVILGLVLIIVLPFGLGFATGRIFSSKKKGMDNSSRS</sequence>
<name>A0AAE3XKU3_9BACT</name>
<dbReference type="Proteomes" id="UP001185092">
    <property type="component" value="Unassembled WGS sequence"/>
</dbReference>
<proteinExistence type="predicted"/>
<keyword evidence="1" id="KW-1133">Transmembrane helix</keyword>
<dbReference type="EMBL" id="JAVDQD010000002">
    <property type="protein sequence ID" value="MDR6238727.1"/>
    <property type="molecule type" value="Genomic_DNA"/>
</dbReference>
<evidence type="ECO:0000313" key="2">
    <source>
        <dbReference type="EMBL" id="MDR6238727.1"/>
    </source>
</evidence>
<reference evidence="2" key="1">
    <citation type="submission" date="2023-07" db="EMBL/GenBank/DDBJ databases">
        <title>Genomic Encyclopedia of Type Strains, Phase IV (KMG-IV): sequencing the most valuable type-strain genomes for metagenomic binning, comparative biology and taxonomic classification.</title>
        <authorList>
            <person name="Goeker M."/>
        </authorList>
    </citation>
    <scope>NUCLEOTIDE SEQUENCE</scope>
    <source>
        <strain evidence="2">DSM 26174</strain>
    </source>
</reference>
<keyword evidence="1" id="KW-0472">Membrane</keyword>
<accession>A0AAE3XKU3</accession>
<feature type="transmembrane region" description="Helical" evidence="1">
    <location>
        <begin position="349"/>
        <end position="370"/>
    </location>
</feature>